<evidence type="ECO:0000259" key="8">
    <source>
        <dbReference type="PROSITE" id="PS51192"/>
    </source>
</evidence>
<dbReference type="Pfam" id="PF00271">
    <property type="entry name" value="Helicase_C"/>
    <property type="match status" value="1"/>
</dbReference>
<reference evidence="10 11" key="1">
    <citation type="submission" date="2017-04" db="EMBL/GenBank/DDBJ databases">
        <title>Genome sequencing of [Candida] sorbophila.</title>
        <authorList>
            <person name="Ahn J.O."/>
        </authorList>
    </citation>
    <scope>NUCLEOTIDE SEQUENCE [LARGE SCALE GENOMIC DNA]</scope>
    <source>
        <strain evidence="10 11">DS02</strain>
    </source>
</reference>
<dbReference type="GO" id="GO:0003724">
    <property type="term" value="F:RNA helicase activity"/>
    <property type="evidence" value="ECO:0007669"/>
    <property type="project" value="UniProtKB-EC"/>
</dbReference>
<keyword evidence="5 10" id="KW-0347">Helicase</keyword>
<dbReference type="PANTHER" id="PTHR18934:SF118">
    <property type="entry name" value="ATP-DEPENDENT RNA HELICASE DHX33"/>
    <property type="match status" value="1"/>
</dbReference>
<sequence>MAQIGISPRPTKLGNAPDGFVMKTVDFSDSEDSDALPKQRSSVAYEEILRQRRRLPMYKGRKAVTEAVLASQVTVIIGETGSGKSTQLPQLLLDVDPKQRIAVTQPRRVAAMSLATRVAAEMQTGLGERVGYQVRFQAKLGLQTVLRYVTDGMLLREIMIDPNLRRYTTIIIDEAHERTVTTDLLLGLLKQILANRPQLRVVVMSATLDAETFSEFFGGARILYVEGKTYPVERFYLKAEESNLVEATVKAVEQVNSTQPTGDVLVFLSGQDEIEATAEQLHSRAPNRPNNVPKIWAVPLYAALPERAQQKAFAETPARTRKVVLATNIAETSLTIPGIRYVIDGGRRKVRVYRSKLGLDSLLPVSISQASAAQRMGRAGREAPGKCFRLYLESDYMKMAPHTEPEIALCPVSGPVLTLKNAGVDNVYEFPWIQTPNQRSVANALLQLYALGALDSAGKITKFGSKMSVLPVDPALAAVLVHAVDQEVHVRDAVIDIAACLNVPDLLLTPPVAKQGEVAEARAELFPAAAQYGDLILVKQIYDAYESLVASGAGRRDVRDWCARIAVSPRAMQSVNQIRAQLRRYLRLTRERDQADEDTIDYELIIKSFLRGYPTNTAVGLADRRYQSTVNNQPINIHPSSSLFGRRSAAIMYLEYVFTTKAYARVVSPVELDWLREVAPNLLGSK</sequence>
<dbReference type="PROSITE" id="PS51194">
    <property type="entry name" value="HELICASE_CTER"/>
    <property type="match status" value="1"/>
</dbReference>
<dbReference type="STRING" id="45607.A0A2T0FCG7"/>
<dbReference type="OrthoDB" id="10253254at2759"/>
<dbReference type="GO" id="GO:0003725">
    <property type="term" value="F:double-stranded RNA binding"/>
    <property type="evidence" value="ECO:0007669"/>
    <property type="project" value="TreeGrafter"/>
</dbReference>
<dbReference type="Gene3D" id="3.40.50.300">
    <property type="entry name" value="P-loop containing nucleotide triphosphate hydrolases"/>
    <property type="match status" value="2"/>
</dbReference>
<evidence type="ECO:0000256" key="5">
    <source>
        <dbReference type="ARBA" id="ARBA00022806"/>
    </source>
</evidence>
<dbReference type="FunFam" id="3.40.50.300:FF:000145">
    <property type="entry name" value="probable ATP-dependent RNA helicase DHX40"/>
    <property type="match status" value="1"/>
</dbReference>
<dbReference type="GO" id="GO:0045943">
    <property type="term" value="P:positive regulation of transcription by RNA polymerase I"/>
    <property type="evidence" value="ECO:0007669"/>
    <property type="project" value="TreeGrafter"/>
</dbReference>
<dbReference type="RefSeq" id="XP_024662575.1">
    <property type="nucleotide sequence ID" value="XM_024806807.1"/>
</dbReference>
<protein>
    <recommendedName>
        <fullName evidence="2">RNA helicase</fullName>
        <ecNumber evidence="2">3.6.4.13</ecNumber>
    </recommendedName>
</protein>
<dbReference type="Pfam" id="PF04408">
    <property type="entry name" value="WHD_HA2"/>
    <property type="match status" value="1"/>
</dbReference>
<dbReference type="SUPFAM" id="SSF52540">
    <property type="entry name" value="P-loop containing nucleoside triphosphate hydrolases"/>
    <property type="match status" value="1"/>
</dbReference>
<dbReference type="FunFam" id="3.40.50.300:FF:000578">
    <property type="entry name" value="probable ATP-dependent RNA helicase DHX35"/>
    <property type="match status" value="1"/>
</dbReference>
<dbReference type="EC" id="3.6.4.13" evidence="2"/>
<dbReference type="SMART" id="SM00490">
    <property type="entry name" value="HELICc"/>
    <property type="match status" value="1"/>
</dbReference>
<dbReference type="Proteomes" id="UP000238350">
    <property type="component" value="Unassembled WGS sequence"/>
</dbReference>
<dbReference type="GeneID" id="36513998"/>
<proteinExistence type="inferred from homology"/>
<dbReference type="GO" id="GO:0005524">
    <property type="term" value="F:ATP binding"/>
    <property type="evidence" value="ECO:0007669"/>
    <property type="project" value="UniProtKB-KW"/>
</dbReference>
<dbReference type="Gene3D" id="1.20.120.1080">
    <property type="match status" value="1"/>
</dbReference>
<dbReference type="AlphaFoldDB" id="A0A2T0FCG7"/>
<comment type="similarity">
    <text evidence="1">Belongs to the DEAD box helicase family. DEAH subfamily.</text>
</comment>
<dbReference type="GO" id="GO:0016787">
    <property type="term" value="F:hydrolase activity"/>
    <property type="evidence" value="ECO:0007669"/>
    <property type="project" value="UniProtKB-KW"/>
</dbReference>
<organism evidence="10 11">
    <name type="scientific">Wickerhamiella sorbophila</name>
    <dbReference type="NCBI Taxonomy" id="45607"/>
    <lineage>
        <taxon>Eukaryota</taxon>
        <taxon>Fungi</taxon>
        <taxon>Dikarya</taxon>
        <taxon>Ascomycota</taxon>
        <taxon>Saccharomycotina</taxon>
        <taxon>Dipodascomycetes</taxon>
        <taxon>Dipodascales</taxon>
        <taxon>Trichomonascaceae</taxon>
        <taxon>Wickerhamiella</taxon>
    </lineage>
</organism>
<dbReference type="InterPro" id="IPR001650">
    <property type="entry name" value="Helicase_C-like"/>
</dbReference>
<dbReference type="InterPro" id="IPR048333">
    <property type="entry name" value="HA2_WH"/>
</dbReference>
<evidence type="ECO:0000256" key="7">
    <source>
        <dbReference type="ARBA" id="ARBA00047984"/>
    </source>
</evidence>
<evidence type="ECO:0000259" key="9">
    <source>
        <dbReference type="PROSITE" id="PS51194"/>
    </source>
</evidence>
<dbReference type="Pfam" id="PF07717">
    <property type="entry name" value="OB_NTP_bind"/>
    <property type="match status" value="1"/>
</dbReference>
<keyword evidence="4" id="KW-0378">Hydrolase</keyword>
<dbReference type="InterPro" id="IPR007502">
    <property type="entry name" value="Helicase-assoc_dom"/>
</dbReference>
<name>A0A2T0FCG7_9ASCO</name>
<keyword evidence="11" id="KW-1185">Reference proteome</keyword>
<evidence type="ECO:0000256" key="4">
    <source>
        <dbReference type="ARBA" id="ARBA00022801"/>
    </source>
</evidence>
<evidence type="ECO:0000313" key="10">
    <source>
        <dbReference type="EMBL" id="PRT52629.1"/>
    </source>
</evidence>
<gene>
    <name evidence="10" type="ORF">B9G98_00249</name>
</gene>
<dbReference type="SMART" id="SM00847">
    <property type="entry name" value="HA2"/>
    <property type="match status" value="1"/>
</dbReference>
<comment type="caution">
    <text evidence="10">The sequence shown here is derived from an EMBL/GenBank/DDBJ whole genome shotgun (WGS) entry which is preliminary data.</text>
</comment>
<comment type="catalytic activity">
    <reaction evidence="7">
        <text>ATP + H2O = ADP + phosphate + H(+)</text>
        <dbReference type="Rhea" id="RHEA:13065"/>
        <dbReference type="ChEBI" id="CHEBI:15377"/>
        <dbReference type="ChEBI" id="CHEBI:15378"/>
        <dbReference type="ChEBI" id="CHEBI:30616"/>
        <dbReference type="ChEBI" id="CHEBI:43474"/>
        <dbReference type="ChEBI" id="CHEBI:456216"/>
        <dbReference type="EC" id="3.6.4.13"/>
    </reaction>
</comment>
<evidence type="ECO:0000256" key="2">
    <source>
        <dbReference type="ARBA" id="ARBA00012552"/>
    </source>
</evidence>
<dbReference type="CDD" id="cd17917">
    <property type="entry name" value="DEXHc_RHA-like"/>
    <property type="match status" value="1"/>
</dbReference>
<evidence type="ECO:0000256" key="3">
    <source>
        <dbReference type="ARBA" id="ARBA00022741"/>
    </source>
</evidence>
<evidence type="ECO:0000313" key="11">
    <source>
        <dbReference type="Proteomes" id="UP000238350"/>
    </source>
</evidence>
<dbReference type="EMBL" id="NDIQ01000001">
    <property type="protein sequence ID" value="PRT52629.1"/>
    <property type="molecule type" value="Genomic_DNA"/>
</dbReference>
<dbReference type="CDD" id="cd18791">
    <property type="entry name" value="SF2_C_RHA"/>
    <property type="match status" value="1"/>
</dbReference>
<dbReference type="PANTHER" id="PTHR18934">
    <property type="entry name" value="ATP-DEPENDENT RNA HELICASE"/>
    <property type="match status" value="1"/>
</dbReference>
<dbReference type="InterPro" id="IPR027417">
    <property type="entry name" value="P-loop_NTPase"/>
</dbReference>
<accession>A0A2T0FCG7</accession>
<dbReference type="PROSITE" id="PS51192">
    <property type="entry name" value="HELICASE_ATP_BIND_1"/>
    <property type="match status" value="1"/>
</dbReference>
<dbReference type="SMART" id="SM00487">
    <property type="entry name" value="DEXDc"/>
    <property type="match status" value="1"/>
</dbReference>
<evidence type="ECO:0000256" key="1">
    <source>
        <dbReference type="ARBA" id="ARBA00008792"/>
    </source>
</evidence>
<feature type="domain" description="Helicase C-terminal" evidence="9">
    <location>
        <begin position="243"/>
        <end position="423"/>
    </location>
</feature>
<dbReference type="Pfam" id="PF00270">
    <property type="entry name" value="DEAD"/>
    <property type="match status" value="1"/>
</dbReference>
<keyword evidence="6" id="KW-0067">ATP-binding</keyword>
<dbReference type="InterPro" id="IPR014001">
    <property type="entry name" value="Helicase_ATP-bd"/>
</dbReference>
<dbReference type="InterPro" id="IPR011545">
    <property type="entry name" value="DEAD/DEAH_box_helicase_dom"/>
</dbReference>
<dbReference type="InterPro" id="IPR011709">
    <property type="entry name" value="DEAD-box_helicase_OB_fold"/>
</dbReference>
<dbReference type="GO" id="GO:0005730">
    <property type="term" value="C:nucleolus"/>
    <property type="evidence" value="ECO:0007669"/>
    <property type="project" value="TreeGrafter"/>
</dbReference>
<feature type="domain" description="Helicase ATP-binding" evidence="8">
    <location>
        <begin position="65"/>
        <end position="226"/>
    </location>
</feature>
<keyword evidence="3" id="KW-0547">Nucleotide-binding</keyword>
<evidence type="ECO:0000256" key="6">
    <source>
        <dbReference type="ARBA" id="ARBA00022840"/>
    </source>
</evidence>
<dbReference type="Pfam" id="PF21010">
    <property type="entry name" value="HA2_C"/>
    <property type="match status" value="1"/>
</dbReference>